<reference evidence="11 12" key="1">
    <citation type="submission" date="2019-07" db="EMBL/GenBank/DDBJ databases">
        <title>The Draft Genome Sequence of Rhizobium tropici SARCC-755 Associated with Superior Nodulation on Pigeonpea (Cajanus cajan (L.) Millsp.).</title>
        <authorList>
            <person name="Bopape F.L."/>
            <person name="Hassen A.I."/>
            <person name="Swanevelder Z.H."/>
            <person name="Gwata E.T."/>
        </authorList>
    </citation>
    <scope>NUCLEOTIDE SEQUENCE [LARGE SCALE GENOMIC DNA]</scope>
    <source>
        <strain evidence="11 12">SARCC-755</strain>
    </source>
</reference>
<dbReference type="NCBIfam" id="TIGR03004">
    <property type="entry name" value="ectoine_ehuC"/>
    <property type="match status" value="1"/>
</dbReference>
<dbReference type="GO" id="GO:0043190">
    <property type="term" value="C:ATP-binding cassette (ABC) transporter complex"/>
    <property type="evidence" value="ECO:0007669"/>
    <property type="project" value="InterPro"/>
</dbReference>
<keyword evidence="5 9" id="KW-0812">Transmembrane</keyword>
<evidence type="ECO:0000313" key="12">
    <source>
        <dbReference type="Proteomes" id="UP000323608"/>
    </source>
</evidence>
<feature type="transmembrane region" description="Helical" evidence="9">
    <location>
        <begin position="12"/>
        <end position="38"/>
    </location>
</feature>
<evidence type="ECO:0000256" key="7">
    <source>
        <dbReference type="ARBA" id="ARBA00022989"/>
    </source>
</evidence>
<organism evidence="11 12">
    <name type="scientific">Rhizobium tropici</name>
    <dbReference type="NCBI Taxonomy" id="398"/>
    <lineage>
        <taxon>Bacteria</taxon>
        <taxon>Pseudomonadati</taxon>
        <taxon>Pseudomonadota</taxon>
        <taxon>Alphaproteobacteria</taxon>
        <taxon>Hyphomicrobiales</taxon>
        <taxon>Rhizobiaceae</taxon>
        <taxon>Rhizobium/Agrobacterium group</taxon>
        <taxon>Rhizobium</taxon>
    </lineage>
</organism>
<dbReference type="CDD" id="cd06261">
    <property type="entry name" value="TM_PBP2"/>
    <property type="match status" value="1"/>
</dbReference>
<feature type="transmembrane region" description="Helical" evidence="9">
    <location>
        <begin position="181"/>
        <end position="203"/>
    </location>
</feature>
<evidence type="ECO:0000256" key="6">
    <source>
        <dbReference type="ARBA" id="ARBA00022970"/>
    </source>
</evidence>
<keyword evidence="7 9" id="KW-1133">Transmembrane helix</keyword>
<dbReference type="NCBIfam" id="TIGR01726">
    <property type="entry name" value="HEQRo_perm_3TM"/>
    <property type="match status" value="1"/>
</dbReference>
<dbReference type="Proteomes" id="UP000323608">
    <property type="component" value="Unassembled WGS sequence"/>
</dbReference>
<evidence type="ECO:0000256" key="5">
    <source>
        <dbReference type="ARBA" id="ARBA00022692"/>
    </source>
</evidence>
<dbReference type="GO" id="GO:0022857">
    <property type="term" value="F:transmembrane transporter activity"/>
    <property type="evidence" value="ECO:0007669"/>
    <property type="project" value="InterPro"/>
</dbReference>
<keyword evidence="3 9" id="KW-0813">Transport</keyword>
<dbReference type="SUPFAM" id="SSF161098">
    <property type="entry name" value="MetI-like"/>
    <property type="match status" value="1"/>
</dbReference>
<name>A0A5B0W9E8_RHITR</name>
<dbReference type="EMBL" id="VNIP01000005">
    <property type="protein sequence ID" value="KAA1183078.1"/>
    <property type="molecule type" value="Genomic_DNA"/>
</dbReference>
<dbReference type="PANTHER" id="PTHR30614">
    <property type="entry name" value="MEMBRANE COMPONENT OF AMINO ACID ABC TRANSPORTER"/>
    <property type="match status" value="1"/>
</dbReference>
<dbReference type="GO" id="GO:0006865">
    <property type="term" value="P:amino acid transport"/>
    <property type="evidence" value="ECO:0007669"/>
    <property type="project" value="UniProtKB-KW"/>
</dbReference>
<evidence type="ECO:0000256" key="4">
    <source>
        <dbReference type="ARBA" id="ARBA00022475"/>
    </source>
</evidence>
<keyword evidence="4" id="KW-1003">Cell membrane</keyword>
<evidence type="ECO:0000256" key="8">
    <source>
        <dbReference type="ARBA" id="ARBA00023136"/>
    </source>
</evidence>
<dbReference type="InterPro" id="IPR035906">
    <property type="entry name" value="MetI-like_sf"/>
</dbReference>
<dbReference type="Gene3D" id="1.10.3720.10">
    <property type="entry name" value="MetI-like"/>
    <property type="match status" value="1"/>
</dbReference>
<dbReference type="InterPro" id="IPR010065">
    <property type="entry name" value="AA_ABC_transptr_permease_3TM"/>
</dbReference>
<dbReference type="InterPro" id="IPR014342">
    <property type="entry name" value="Ectoine_EhuC"/>
</dbReference>
<protein>
    <submittedName>
        <fullName evidence="11">Ectoine/hydroxyectoine ABC transporter permease subunit EhuC</fullName>
    </submittedName>
</protein>
<evidence type="ECO:0000256" key="9">
    <source>
        <dbReference type="RuleBase" id="RU363032"/>
    </source>
</evidence>
<comment type="similarity">
    <text evidence="2">Belongs to the binding-protein-dependent transport system permease family. HisMQ subfamily.</text>
</comment>
<evidence type="ECO:0000256" key="2">
    <source>
        <dbReference type="ARBA" id="ARBA00010072"/>
    </source>
</evidence>
<evidence type="ECO:0000259" key="10">
    <source>
        <dbReference type="PROSITE" id="PS50928"/>
    </source>
</evidence>
<comment type="caution">
    <text evidence="11">The sequence shown here is derived from an EMBL/GenBank/DDBJ whole genome shotgun (WGS) entry which is preliminary data.</text>
</comment>
<dbReference type="PROSITE" id="PS50928">
    <property type="entry name" value="ABC_TM1"/>
    <property type="match status" value="1"/>
</dbReference>
<keyword evidence="6" id="KW-0029">Amino-acid transport</keyword>
<evidence type="ECO:0000256" key="3">
    <source>
        <dbReference type="ARBA" id="ARBA00022448"/>
    </source>
</evidence>
<feature type="domain" description="ABC transmembrane type-1" evidence="10">
    <location>
        <begin position="12"/>
        <end position="200"/>
    </location>
</feature>
<dbReference type="InterPro" id="IPR000515">
    <property type="entry name" value="MetI-like"/>
</dbReference>
<proteinExistence type="inferred from homology"/>
<sequence length="215" mass="23508">MLTYLPILAEAAVTSIQVCCLSLAVACVLSFAAGIPLFSGPKWLRAIALVYVEIFRGTSLLVQLFWLYYALPLIGFSMPPLLTGVLALGLNTGAYGAEVVRGALRSVPNQQHEAARALNLTNARTLWRIFLPQAVPEMMPSFSSLAVQNLKDTSLVSMITIADLTFKAQELRNLTQDSVGVYASALLLYFVMAMIIVMLLRFVERRIKVAIGRAV</sequence>
<evidence type="ECO:0000313" key="11">
    <source>
        <dbReference type="EMBL" id="KAA1183078.1"/>
    </source>
</evidence>
<gene>
    <name evidence="11" type="primary">ehuC</name>
    <name evidence="11" type="ORF">FP026_08245</name>
</gene>
<comment type="subcellular location">
    <subcellularLocation>
        <location evidence="1">Cell inner membrane</location>
        <topology evidence="1">Multi-pass membrane protein</topology>
    </subcellularLocation>
    <subcellularLocation>
        <location evidence="9">Cell membrane</location>
        <topology evidence="9">Multi-pass membrane protein</topology>
    </subcellularLocation>
</comment>
<dbReference type="AlphaFoldDB" id="A0A5B0W9E8"/>
<evidence type="ECO:0000256" key="1">
    <source>
        <dbReference type="ARBA" id="ARBA00004429"/>
    </source>
</evidence>
<dbReference type="InterPro" id="IPR043429">
    <property type="entry name" value="ArtM/GltK/GlnP/TcyL/YhdX-like"/>
</dbReference>
<dbReference type="Pfam" id="PF00528">
    <property type="entry name" value="BPD_transp_1"/>
    <property type="match status" value="1"/>
</dbReference>
<dbReference type="PANTHER" id="PTHR30614:SF0">
    <property type="entry name" value="L-CYSTINE TRANSPORT SYSTEM PERMEASE PROTEIN TCYL"/>
    <property type="match status" value="1"/>
</dbReference>
<dbReference type="OrthoDB" id="9814550at2"/>
<keyword evidence="8 9" id="KW-0472">Membrane</keyword>
<accession>A0A5B0W9E8</accession>